<dbReference type="InterPro" id="IPR000160">
    <property type="entry name" value="GGDEF_dom"/>
</dbReference>
<dbReference type="Proteomes" id="UP000094056">
    <property type="component" value="Unassembled WGS sequence"/>
</dbReference>
<feature type="modified residue" description="4-aspartylphosphate" evidence="3">
    <location>
        <position position="63"/>
    </location>
</feature>
<comment type="catalytic activity">
    <reaction evidence="2">
        <text>2 GTP = 3',3'-c-di-GMP + 2 diphosphate</text>
        <dbReference type="Rhea" id="RHEA:24898"/>
        <dbReference type="ChEBI" id="CHEBI:33019"/>
        <dbReference type="ChEBI" id="CHEBI:37565"/>
        <dbReference type="ChEBI" id="CHEBI:58805"/>
        <dbReference type="EC" id="2.7.7.65"/>
    </reaction>
</comment>
<dbReference type="PANTHER" id="PTHR45138:SF9">
    <property type="entry name" value="DIGUANYLATE CYCLASE DGCM-RELATED"/>
    <property type="match status" value="1"/>
</dbReference>
<dbReference type="EMBL" id="MAYW01000059">
    <property type="protein sequence ID" value="ODS32517.1"/>
    <property type="molecule type" value="Genomic_DNA"/>
</dbReference>
<dbReference type="PATRIC" id="fig|1872076.5.peg.2782"/>
<dbReference type="SUPFAM" id="SSF52172">
    <property type="entry name" value="CheY-like"/>
    <property type="match status" value="1"/>
</dbReference>
<dbReference type="SMART" id="SM00448">
    <property type="entry name" value="REC"/>
    <property type="match status" value="1"/>
</dbReference>
<name>A0A1E3XA60_9BACT</name>
<sequence>MTEIAKKQKIRKQNILIVDDMPKNIMSLEKLLRKPDLNIVKATSGNDALALILEYDFALILLDVQMPEMDGFETAELIRGNEETKHIPIIFVTAISKEQKYVFKGYDKGAVDYLFKPLDPDILRSKVDVFLDMNKQKIQLEDTKNKLQRMVNELENTKKIIEKQNVLLKDTSIRDELTGLYNRRYLAEILEKEFSSAIRYKNELSCIMFDLDHFKKINDVYGHTFGDLVLRGISGCLQQTTRIQDFSFRYGGEEFMVLLPNTSIEGAMILAEKIRSTCEEKVHGDGINTIVVTVSVGVASAILHQPSNGKELIEFADKALYHAKAVGRNRAIIYNKRHSEK</sequence>
<dbReference type="InterPro" id="IPR050469">
    <property type="entry name" value="Diguanylate_Cyclase"/>
</dbReference>
<evidence type="ECO:0000313" key="8">
    <source>
        <dbReference type="Proteomes" id="UP000094056"/>
    </source>
</evidence>
<keyword evidence="3" id="KW-0597">Phosphoprotein</keyword>
<dbReference type="FunFam" id="3.30.70.270:FF:000001">
    <property type="entry name" value="Diguanylate cyclase domain protein"/>
    <property type="match status" value="1"/>
</dbReference>
<dbReference type="Gene3D" id="3.40.50.2300">
    <property type="match status" value="1"/>
</dbReference>
<dbReference type="PROSITE" id="PS50887">
    <property type="entry name" value="GGDEF"/>
    <property type="match status" value="1"/>
</dbReference>
<dbReference type="GO" id="GO:1902201">
    <property type="term" value="P:negative regulation of bacterial-type flagellum-dependent cell motility"/>
    <property type="evidence" value="ECO:0007669"/>
    <property type="project" value="TreeGrafter"/>
</dbReference>
<comment type="caution">
    <text evidence="7">The sequence shown here is derived from an EMBL/GenBank/DDBJ whole genome shotgun (WGS) entry which is preliminary data.</text>
</comment>
<gene>
    <name evidence="7" type="ORF">SCARUB_02372</name>
</gene>
<proteinExistence type="predicted"/>
<dbReference type="InterPro" id="IPR011006">
    <property type="entry name" value="CheY-like_superfamily"/>
</dbReference>
<dbReference type="NCBIfam" id="TIGR00254">
    <property type="entry name" value="GGDEF"/>
    <property type="match status" value="1"/>
</dbReference>
<dbReference type="Pfam" id="PF00072">
    <property type="entry name" value="Response_reg"/>
    <property type="match status" value="1"/>
</dbReference>
<dbReference type="InterPro" id="IPR029787">
    <property type="entry name" value="Nucleotide_cyclase"/>
</dbReference>
<reference evidence="7 8" key="1">
    <citation type="submission" date="2016-07" db="EMBL/GenBank/DDBJ databases">
        <title>Draft genome of Scalindua rubra, obtained from a brine-seawater interface in the Red Sea, sheds light on salt adaptation in anammox bacteria.</title>
        <authorList>
            <person name="Speth D.R."/>
            <person name="Lagkouvardos I."/>
            <person name="Wang Y."/>
            <person name="Qian P.-Y."/>
            <person name="Dutilh B.E."/>
            <person name="Jetten M.S."/>
        </authorList>
    </citation>
    <scope>NUCLEOTIDE SEQUENCE [LARGE SCALE GENOMIC DNA]</scope>
    <source>
        <strain evidence="7">BSI-1</strain>
    </source>
</reference>
<feature type="coiled-coil region" evidence="4">
    <location>
        <begin position="133"/>
        <end position="171"/>
    </location>
</feature>
<dbReference type="EC" id="2.7.7.65" evidence="1"/>
<evidence type="ECO:0000259" key="5">
    <source>
        <dbReference type="PROSITE" id="PS50110"/>
    </source>
</evidence>
<dbReference type="GO" id="GO:0052621">
    <property type="term" value="F:diguanylate cyclase activity"/>
    <property type="evidence" value="ECO:0007669"/>
    <property type="project" value="UniProtKB-EC"/>
</dbReference>
<dbReference type="CDD" id="cd01949">
    <property type="entry name" value="GGDEF"/>
    <property type="match status" value="1"/>
</dbReference>
<dbReference type="AlphaFoldDB" id="A0A1E3XA60"/>
<evidence type="ECO:0000259" key="6">
    <source>
        <dbReference type="PROSITE" id="PS50887"/>
    </source>
</evidence>
<dbReference type="SUPFAM" id="SSF55073">
    <property type="entry name" value="Nucleotide cyclase"/>
    <property type="match status" value="1"/>
</dbReference>
<evidence type="ECO:0000256" key="1">
    <source>
        <dbReference type="ARBA" id="ARBA00012528"/>
    </source>
</evidence>
<dbReference type="PANTHER" id="PTHR45138">
    <property type="entry name" value="REGULATORY COMPONENTS OF SENSORY TRANSDUCTION SYSTEM"/>
    <property type="match status" value="1"/>
</dbReference>
<organism evidence="7 8">
    <name type="scientific">Candidatus Scalindua rubra</name>
    <dbReference type="NCBI Taxonomy" id="1872076"/>
    <lineage>
        <taxon>Bacteria</taxon>
        <taxon>Pseudomonadati</taxon>
        <taxon>Planctomycetota</taxon>
        <taxon>Candidatus Brocadiia</taxon>
        <taxon>Candidatus Brocadiales</taxon>
        <taxon>Candidatus Scalinduaceae</taxon>
        <taxon>Candidatus Scalindua</taxon>
    </lineage>
</organism>
<dbReference type="Pfam" id="PF00990">
    <property type="entry name" value="GGDEF"/>
    <property type="match status" value="1"/>
</dbReference>
<feature type="domain" description="Response regulatory" evidence="5">
    <location>
        <begin position="14"/>
        <end position="131"/>
    </location>
</feature>
<evidence type="ECO:0000313" key="7">
    <source>
        <dbReference type="EMBL" id="ODS32517.1"/>
    </source>
</evidence>
<dbReference type="Gene3D" id="3.30.70.270">
    <property type="match status" value="1"/>
</dbReference>
<dbReference type="SMART" id="SM00267">
    <property type="entry name" value="GGDEF"/>
    <property type="match status" value="1"/>
</dbReference>
<feature type="domain" description="GGDEF" evidence="6">
    <location>
        <begin position="202"/>
        <end position="336"/>
    </location>
</feature>
<accession>A0A1E3XA60</accession>
<protein>
    <recommendedName>
        <fullName evidence="1">diguanylate cyclase</fullName>
        <ecNumber evidence="1">2.7.7.65</ecNumber>
    </recommendedName>
</protein>
<dbReference type="PROSITE" id="PS50110">
    <property type="entry name" value="RESPONSE_REGULATORY"/>
    <property type="match status" value="1"/>
</dbReference>
<dbReference type="InterPro" id="IPR001789">
    <property type="entry name" value="Sig_transdc_resp-reg_receiver"/>
</dbReference>
<dbReference type="GO" id="GO:0005886">
    <property type="term" value="C:plasma membrane"/>
    <property type="evidence" value="ECO:0007669"/>
    <property type="project" value="TreeGrafter"/>
</dbReference>
<dbReference type="GO" id="GO:0043709">
    <property type="term" value="P:cell adhesion involved in single-species biofilm formation"/>
    <property type="evidence" value="ECO:0007669"/>
    <property type="project" value="TreeGrafter"/>
</dbReference>
<evidence type="ECO:0000256" key="4">
    <source>
        <dbReference type="SAM" id="Coils"/>
    </source>
</evidence>
<dbReference type="InterPro" id="IPR043128">
    <property type="entry name" value="Rev_trsase/Diguanyl_cyclase"/>
</dbReference>
<dbReference type="GO" id="GO:0000160">
    <property type="term" value="P:phosphorelay signal transduction system"/>
    <property type="evidence" value="ECO:0007669"/>
    <property type="project" value="InterPro"/>
</dbReference>
<evidence type="ECO:0000256" key="2">
    <source>
        <dbReference type="ARBA" id="ARBA00034247"/>
    </source>
</evidence>
<evidence type="ECO:0000256" key="3">
    <source>
        <dbReference type="PROSITE-ProRule" id="PRU00169"/>
    </source>
</evidence>
<keyword evidence="4" id="KW-0175">Coiled coil</keyword>